<proteinExistence type="predicted"/>
<keyword evidence="1" id="KW-0195">Cyclin</keyword>
<reference evidence="6" key="1">
    <citation type="submission" date="2022-10" db="EMBL/GenBank/DDBJ databases">
        <title>Genome assembly of Pristionchus species.</title>
        <authorList>
            <person name="Yoshida K."/>
            <person name="Sommer R.J."/>
        </authorList>
    </citation>
    <scope>NUCLEOTIDE SEQUENCE [LARGE SCALE GENOMIC DNA]</scope>
    <source>
        <strain evidence="6">RS5460</strain>
    </source>
</reference>
<feature type="non-terminal residue" evidence="5">
    <location>
        <position position="1"/>
    </location>
</feature>
<dbReference type="InterPro" id="IPR006671">
    <property type="entry name" value="Cyclin_N"/>
</dbReference>
<evidence type="ECO:0000256" key="1">
    <source>
        <dbReference type="ARBA" id="ARBA00023127"/>
    </source>
</evidence>
<dbReference type="Pfam" id="PF00134">
    <property type="entry name" value="Cyclin_N"/>
    <property type="match status" value="1"/>
</dbReference>
<gene>
    <name evidence="5" type="ORF">PMAYCL1PPCAC_23611</name>
</gene>
<feature type="domain" description="Cyclin N-terminal" evidence="3">
    <location>
        <begin position="115"/>
        <end position="185"/>
    </location>
</feature>
<comment type="caution">
    <text evidence="5">The sequence shown here is derived from an EMBL/GenBank/DDBJ whole genome shotgun (WGS) entry which is preliminary data.</text>
</comment>
<keyword evidence="6" id="KW-1185">Reference proteome</keyword>
<dbReference type="InterPro" id="IPR036915">
    <property type="entry name" value="Cyclin-like_sf"/>
</dbReference>
<feature type="compositionally biased region" description="Basic and acidic residues" evidence="2">
    <location>
        <begin position="19"/>
        <end position="33"/>
    </location>
</feature>
<dbReference type="AlphaFoldDB" id="A0AAN5I7Q4"/>
<evidence type="ECO:0000256" key="2">
    <source>
        <dbReference type="SAM" id="MobiDB-lite"/>
    </source>
</evidence>
<dbReference type="EMBL" id="BTRK01000005">
    <property type="protein sequence ID" value="GMR53416.1"/>
    <property type="molecule type" value="Genomic_DNA"/>
</dbReference>
<dbReference type="Pfam" id="PF02984">
    <property type="entry name" value="Cyclin_C"/>
    <property type="match status" value="1"/>
</dbReference>
<evidence type="ECO:0008006" key="7">
    <source>
        <dbReference type="Google" id="ProtNLM"/>
    </source>
</evidence>
<dbReference type="Proteomes" id="UP001328107">
    <property type="component" value="Unassembled WGS sequence"/>
</dbReference>
<feature type="region of interest" description="Disordered" evidence="2">
    <location>
        <begin position="1"/>
        <end position="33"/>
    </location>
</feature>
<evidence type="ECO:0000313" key="6">
    <source>
        <dbReference type="Proteomes" id="UP001328107"/>
    </source>
</evidence>
<evidence type="ECO:0000313" key="5">
    <source>
        <dbReference type="EMBL" id="GMR53416.1"/>
    </source>
</evidence>
<organism evidence="5 6">
    <name type="scientific">Pristionchus mayeri</name>
    <dbReference type="NCBI Taxonomy" id="1317129"/>
    <lineage>
        <taxon>Eukaryota</taxon>
        <taxon>Metazoa</taxon>
        <taxon>Ecdysozoa</taxon>
        <taxon>Nematoda</taxon>
        <taxon>Chromadorea</taxon>
        <taxon>Rhabditida</taxon>
        <taxon>Rhabditina</taxon>
        <taxon>Diplogasteromorpha</taxon>
        <taxon>Diplogasteroidea</taxon>
        <taxon>Neodiplogasteridae</taxon>
        <taxon>Pristionchus</taxon>
    </lineage>
</organism>
<accession>A0AAN5I7Q4</accession>
<evidence type="ECO:0000259" key="3">
    <source>
        <dbReference type="Pfam" id="PF00134"/>
    </source>
</evidence>
<sequence length="351" mass="39777">EDISRGMSKLTVRSGSKANIERRRLGSEKEADHDRKTGFLTSIKRLFVSDAKIDEAGKEEGRKDIRCVQPIEKPLYHAFNPVRNLQLPQIDDCPEFVVDVCDYMHHFQAYHPSDFLERCVLSASQRQRVITFIAERHADHAQPLESFHLAVFLIDTMMAKGKLNPENAELMCIAALSLASKHERQVGLHREVLRDYALSKRIRYESMVFESMGFCIGQHTVIHLMRILSAAVFTRGYKDADEVNAWNSAKILSQLAVMDASLVGGTKASLVAAAVLRLSLALISRKWMEVYTQQSQHNEEEIKEKAVHLYIFTKKLFDDNKNAVICKISDNMSASKFVKQNLGEAAIVLEL</sequence>
<dbReference type="Gene3D" id="1.10.472.10">
    <property type="entry name" value="Cyclin-like"/>
    <property type="match status" value="2"/>
</dbReference>
<dbReference type="InterPro" id="IPR004367">
    <property type="entry name" value="Cyclin_C-dom"/>
</dbReference>
<evidence type="ECO:0000259" key="4">
    <source>
        <dbReference type="Pfam" id="PF02984"/>
    </source>
</evidence>
<dbReference type="SUPFAM" id="SSF47954">
    <property type="entry name" value="Cyclin-like"/>
    <property type="match status" value="1"/>
</dbReference>
<protein>
    <recommendedName>
        <fullName evidence="7">Cyclin N-terminal domain-containing protein</fullName>
    </recommendedName>
</protein>
<name>A0AAN5I7Q4_9BILA</name>
<feature type="domain" description="Cyclin C-terminal" evidence="4">
    <location>
        <begin position="234"/>
        <end position="329"/>
    </location>
</feature>